<keyword evidence="2" id="KW-1185">Reference proteome</keyword>
<dbReference type="RefSeq" id="XP_033572544.1">
    <property type="nucleotide sequence ID" value="XM_033712374.1"/>
</dbReference>
<dbReference type="Proteomes" id="UP000504636">
    <property type="component" value="Unplaced"/>
</dbReference>
<accession>A0A6A6YA48</accession>
<dbReference type="GeneID" id="54453267"/>
<reference evidence="1 3" key="1">
    <citation type="journal article" date="2020" name="Stud. Mycol.">
        <title>101 Dothideomycetes genomes: a test case for predicting lifestyles and emergence of pathogens.</title>
        <authorList>
            <person name="Haridas S."/>
            <person name="Albert R."/>
            <person name="Binder M."/>
            <person name="Bloem J."/>
            <person name="Labutti K."/>
            <person name="Salamov A."/>
            <person name="Andreopoulos B."/>
            <person name="Baker S."/>
            <person name="Barry K."/>
            <person name="Bills G."/>
            <person name="Bluhm B."/>
            <person name="Cannon C."/>
            <person name="Castanera R."/>
            <person name="Culley D."/>
            <person name="Daum C."/>
            <person name="Ezra D."/>
            <person name="Gonzalez J."/>
            <person name="Henrissat B."/>
            <person name="Kuo A."/>
            <person name="Liang C."/>
            <person name="Lipzen A."/>
            <person name="Lutzoni F."/>
            <person name="Magnuson J."/>
            <person name="Mondo S."/>
            <person name="Nolan M."/>
            <person name="Ohm R."/>
            <person name="Pangilinan J."/>
            <person name="Park H.-J."/>
            <person name="Ramirez L."/>
            <person name="Alfaro M."/>
            <person name="Sun H."/>
            <person name="Tritt A."/>
            <person name="Yoshinaga Y."/>
            <person name="Zwiers L.-H."/>
            <person name="Turgeon B."/>
            <person name="Goodwin S."/>
            <person name="Spatafora J."/>
            <person name="Crous P."/>
            <person name="Grigoriev I."/>
        </authorList>
    </citation>
    <scope>NUCLEOTIDE SEQUENCE</scope>
    <source>
        <strain evidence="1 3">CBS 304.34</strain>
    </source>
</reference>
<reference evidence="3" key="3">
    <citation type="submission" date="2025-04" db="UniProtKB">
        <authorList>
            <consortium name="RefSeq"/>
        </authorList>
    </citation>
    <scope>IDENTIFICATION</scope>
    <source>
        <strain evidence="3">CBS 304.34</strain>
    </source>
</reference>
<evidence type="ECO:0000313" key="2">
    <source>
        <dbReference type="Proteomes" id="UP000504636"/>
    </source>
</evidence>
<name>A0A6A6YA48_9PEZI</name>
<sequence length="57" mass="6830">MRDDHFMLVRYERGLVTGVAAKETMERYEQEMKKDDRCPRRLGEVLELVLNDRLVMS</sequence>
<reference evidence="3" key="2">
    <citation type="submission" date="2020-04" db="EMBL/GenBank/DDBJ databases">
        <authorList>
            <consortium name="NCBI Genome Project"/>
        </authorList>
    </citation>
    <scope>NUCLEOTIDE SEQUENCE</scope>
    <source>
        <strain evidence="3">CBS 304.34</strain>
    </source>
</reference>
<dbReference type="EMBL" id="MU003709">
    <property type="protein sequence ID" value="KAF2805580.1"/>
    <property type="molecule type" value="Genomic_DNA"/>
</dbReference>
<evidence type="ECO:0000313" key="1">
    <source>
        <dbReference type="EMBL" id="KAF2805580.1"/>
    </source>
</evidence>
<dbReference type="AlphaFoldDB" id="A0A6A6YA48"/>
<organism evidence="1">
    <name type="scientific">Mytilinidion resinicola</name>
    <dbReference type="NCBI Taxonomy" id="574789"/>
    <lineage>
        <taxon>Eukaryota</taxon>
        <taxon>Fungi</taxon>
        <taxon>Dikarya</taxon>
        <taxon>Ascomycota</taxon>
        <taxon>Pezizomycotina</taxon>
        <taxon>Dothideomycetes</taxon>
        <taxon>Pleosporomycetidae</taxon>
        <taxon>Mytilinidiales</taxon>
        <taxon>Mytilinidiaceae</taxon>
        <taxon>Mytilinidion</taxon>
    </lineage>
</organism>
<protein>
    <submittedName>
        <fullName evidence="1 3">Uncharacterized protein</fullName>
    </submittedName>
</protein>
<gene>
    <name evidence="1 3" type="ORF">BDZ99DRAFT_107616</name>
</gene>
<evidence type="ECO:0000313" key="3">
    <source>
        <dbReference type="RefSeq" id="XP_033572544.1"/>
    </source>
</evidence>
<proteinExistence type="predicted"/>